<evidence type="ECO:0000256" key="1">
    <source>
        <dbReference type="ARBA" id="ARBA00004123"/>
    </source>
</evidence>
<dbReference type="GO" id="GO:0003684">
    <property type="term" value="F:damaged DNA binding"/>
    <property type="evidence" value="ECO:0007669"/>
    <property type="project" value="InterPro"/>
</dbReference>
<dbReference type="InterPro" id="IPR036985">
    <property type="entry name" value="Transglutaminase-like_sf"/>
</dbReference>
<dbReference type="PANTHER" id="PTHR12135:SF0">
    <property type="entry name" value="DNA REPAIR PROTEIN COMPLEMENTING XP-C CELLS"/>
    <property type="match status" value="1"/>
</dbReference>
<gene>
    <name evidence="10" type="ORF">ABL78_5686</name>
</gene>
<evidence type="ECO:0000256" key="5">
    <source>
        <dbReference type="ARBA" id="ARBA00023242"/>
    </source>
</evidence>
<proteinExistence type="inferred from homology"/>
<comment type="similarity">
    <text evidence="2">Belongs to the XPC family.</text>
</comment>
<comment type="subcellular location">
    <subcellularLocation>
        <location evidence="1">Nucleus</location>
    </subcellularLocation>
</comment>
<dbReference type="GO" id="GO:0006289">
    <property type="term" value="P:nucleotide-excision repair"/>
    <property type="evidence" value="ECO:0007669"/>
    <property type="project" value="InterPro"/>
</dbReference>
<feature type="domain" description="Rad4 beta-hairpin" evidence="7">
    <location>
        <begin position="640"/>
        <end position="693"/>
    </location>
</feature>
<keyword evidence="3" id="KW-0227">DNA damage</keyword>
<dbReference type="Pfam" id="PF10405">
    <property type="entry name" value="BHD_3"/>
    <property type="match status" value="1"/>
</dbReference>
<dbReference type="OrthoDB" id="300780at2759"/>
<dbReference type="SUPFAM" id="SSF54001">
    <property type="entry name" value="Cysteine proteinases"/>
    <property type="match status" value="1"/>
</dbReference>
<dbReference type="AlphaFoldDB" id="A0A0N0P4G5"/>
<dbReference type="GO" id="GO:0000111">
    <property type="term" value="C:nucleotide-excision repair factor 2 complex"/>
    <property type="evidence" value="ECO:0007669"/>
    <property type="project" value="TreeGrafter"/>
</dbReference>
<sequence>MASNAPKGSKSVALVATASVDGYLRNASKRQRVPAAEGGRGTRRKLAMVTSASAHAPAEESEVPPLESFNSVDTDADEWDEVVLPQASTAIKKQEVSDGTTVVKMNVADDDSSGAVKAEAASGLPVVKAEGTTLSTISDTQERISCIKAELINVDENVPDDAPVMEGAQLPLVGQPRSLDTWRQRDPAYEAMMEQRDLLAAQRRSERIQRVCETLFEVLCILLRARLLWRQCSHPKFVKFLLRLHLPASPGEAKRTRTEKIQAKGNQQHVFLKAVLDSKALVAESTEPRFRKLSLAPAWVSCAKDTVQNKTSTAVKALLDVINKYFKLAAAPEVLAPTADASLSTPTTTLNVTTDQAAAASPRAEQDFSDWSVSIVPRYLLTKLAELQARVCEESPVELPHPLYFSVLFLALAKLAGLRCRLVVARQGLKRKEEKRASSSNDLGGKEAEVGEEGGADDGTERAGRRRPLQKLSIFEGRQQNKMKDRQGSTAGGSAAKGAKRKRSDDGDANNEELKSKKLPTSCFWVEVWSPEREVFLSVNPCKACATLWGAPYTFSVSGHVAVDATPRYTSKYSAAYAYGRRLGTCQQHRFLWHDKLSWDDSRELTEVIRASFNEDNAHTSALTQRQQQREKRQLHSLMYSEVVPTTLSALHRHPLYVIESDLARHEGIYPKDASTAVGSVKGHMVYKRSAIVSLRSRDGWLREGRSLLSEDQVPYKVVDPPASRPFASPSMFFGRWQTKPFEPLPLVPGDPPTIPHHGRTSWYILLDKPTPAGIVHLTQPQIARIARRMRLDFGLAVTGFERRRTDEHRRGHWETLISGIVVKESDSSMLLHAYEEWIQLVQEQEAAKRRHRAFHWWLLLSQRLLALKRLQDQYARGLGAGAMPMQ</sequence>
<evidence type="ECO:0000313" key="10">
    <source>
        <dbReference type="EMBL" id="KPI85269.1"/>
    </source>
</evidence>
<evidence type="ECO:0000259" key="9">
    <source>
        <dbReference type="SMART" id="SM01032"/>
    </source>
</evidence>
<feature type="compositionally biased region" description="Low complexity" evidence="6">
    <location>
        <begin position="488"/>
        <end position="497"/>
    </location>
</feature>
<feature type="domain" description="Rad4 beta-hairpin" evidence="8">
    <location>
        <begin position="695"/>
        <end position="745"/>
    </location>
</feature>
<organism evidence="10 11">
    <name type="scientific">Leptomonas seymouri</name>
    <dbReference type="NCBI Taxonomy" id="5684"/>
    <lineage>
        <taxon>Eukaryota</taxon>
        <taxon>Discoba</taxon>
        <taxon>Euglenozoa</taxon>
        <taxon>Kinetoplastea</taxon>
        <taxon>Metakinetoplastina</taxon>
        <taxon>Trypanosomatida</taxon>
        <taxon>Trypanosomatidae</taxon>
        <taxon>Leishmaniinae</taxon>
        <taxon>Leptomonas</taxon>
    </lineage>
</organism>
<evidence type="ECO:0000256" key="2">
    <source>
        <dbReference type="ARBA" id="ARBA00009525"/>
    </source>
</evidence>
<evidence type="ECO:0000313" key="11">
    <source>
        <dbReference type="Proteomes" id="UP000038009"/>
    </source>
</evidence>
<evidence type="ECO:0000256" key="6">
    <source>
        <dbReference type="SAM" id="MobiDB-lite"/>
    </source>
</evidence>
<dbReference type="Gene3D" id="3.90.260.10">
    <property type="entry name" value="Transglutaminase-like"/>
    <property type="match status" value="1"/>
</dbReference>
<dbReference type="SMART" id="SM01030">
    <property type="entry name" value="BHD_1"/>
    <property type="match status" value="1"/>
</dbReference>
<feature type="region of interest" description="Disordered" evidence="6">
    <location>
        <begin position="25"/>
        <end position="71"/>
    </location>
</feature>
<reference evidence="10 11" key="1">
    <citation type="journal article" date="2015" name="PLoS Pathog.">
        <title>Leptomonas seymouri: Adaptations to the Dixenous Life Cycle Analyzed by Genome Sequencing, Transcriptome Profiling and Co-infection with Leishmania donovani.</title>
        <authorList>
            <person name="Kraeva N."/>
            <person name="Butenko A."/>
            <person name="Hlavacova J."/>
            <person name="Kostygov A."/>
            <person name="Myskova J."/>
            <person name="Grybchuk D."/>
            <person name="Lestinova T."/>
            <person name="Votypka J."/>
            <person name="Volf P."/>
            <person name="Opperdoes F."/>
            <person name="Flegontov P."/>
            <person name="Lukes J."/>
            <person name="Yurchenko V."/>
        </authorList>
    </citation>
    <scope>NUCLEOTIDE SEQUENCE [LARGE SCALE GENOMIC DNA]</scope>
    <source>
        <strain evidence="10 11">ATCC 30220</strain>
    </source>
</reference>
<dbReference type="GO" id="GO:0071942">
    <property type="term" value="C:XPC complex"/>
    <property type="evidence" value="ECO:0007669"/>
    <property type="project" value="TreeGrafter"/>
</dbReference>
<keyword evidence="5" id="KW-0539">Nucleus</keyword>
<evidence type="ECO:0000256" key="4">
    <source>
        <dbReference type="ARBA" id="ARBA00023204"/>
    </source>
</evidence>
<feature type="domain" description="Rad4 beta-hairpin" evidence="9">
    <location>
        <begin position="755"/>
        <end position="835"/>
    </location>
</feature>
<keyword evidence="4" id="KW-0234">DNA repair</keyword>
<protein>
    <submittedName>
        <fullName evidence="10">Putative Dna-repair protein</fullName>
    </submittedName>
</protein>
<name>A0A0N0P4G5_LEPSE</name>
<dbReference type="InterPro" id="IPR018327">
    <property type="entry name" value="BHD_2"/>
</dbReference>
<dbReference type="OMA" id="RIQRVCE"/>
<dbReference type="SMART" id="SM01032">
    <property type="entry name" value="BHD_3"/>
    <property type="match status" value="1"/>
</dbReference>
<dbReference type="InterPro" id="IPR018325">
    <property type="entry name" value="Rad4/PNGase_transGLS-fold"/>
</dbReference>
<keyword evidence="11" id="KW-1185">Reference proteome</keyword>
<dbReference type="Gene3D" id="3.30.70.2460">
    <property type="entry name" value="Rad4, beta-hairpin domain BHD3"/>
    <property type="match status" value="1"/>
</dbReference>
<dbReference type="GO" id="GO:0003697">
    <property type="term" value="F:single-stranded DNA binding"/>
    <property type="evidence" value="ECO:0007669"/>
    <property type="project" value="TreeGrafter"/>
</dbReference>
<dbReference type="SMART" id="SM01031">
    <property type="entry name" value="BHD_2"/>
    <property type="match status" value="1"/>
</dbReference>
<dbReference type="VEuPathDB" id="TriTrypDB:Lsey_0199_0160"/>
<dbReference type="InterPro" id="IPR004583">
    <property type="entry name" value="DNA_repair_Rad4"/>
</dbReference>
<dbReference type="Pfam" id="PF03835">
    <property type="entry name" value="Rad4"/>
    <property type="match status" value="1"/>
</dbReference>
<dbReference type="InterPro" id="IPR038765">
    <property type="entry name" value="Papain-like_cys_pep_sf"/>
</dbReference>
<evidence type="ECO:0000259" key="7">
    <source>
        <dbReference type="SMART" id="SM01030"/>
    </source>
</evidence>
<dbReference type="EMBL" id="LJSK01000199">
    <property type="protein sequence ID" value="KPI85269.1"/>
    <property type="molecule type" value="Genomic_DNA"/>
</dbReference>
<dbReference type="Proteomes" id="UP000038009">
    <property type="component" value="Unassembled WGS sequence"/>
</dbReference>
<comment type="caution">
    <text evidence="10">The sequence shown here is derived from an EMBL/GenBank/DDBJ whole genome shotgun (WGS) entry which is preliminary data.</text>
</comment>
<dbReference type="InterPro" id="IPR018326">
    <property type="entry name" value="Rad4_beta-hairpin_dom1"/>
</dbReference>
<evidence type="ECO:0000256" key="3">
    <source>
        <dbReference type="ARBA" id="ARBA00022763"/>
    </source>
</evidence>
<accession>A0A0N0P4G5</accession>
<dbReference type="Pfam" id="PF10403">
    <property type="entry name" value="BHD_1"/>
    <property type="match status" value="1"/>
</dbReference>
<dbReference type="InterPro" id="IPR018328">
    <property type="entry name" value="Rad4_beta-hairpin_dom3"/>
</dbReference>
<dbReference type="Gene3D" id="2.20.20.110">
    <property type="entry name" value="Rad4, beta-hairpin domain BHD1"/>
    <property type="match status" value="1"/>
</dbReference>
<dbReference type="GO" id="GO:0005737">
    <property type="term" value="C:cytoplasm"/>
    <property type="evidence" value="ECO:0007669"/>
    <property type="project" value="TreeGrafter"/>
</dbReference>
<feature type="region of interest" description="Disordered" evidence="6">
    <location>
        <begin position="431"/>
        <end position="513"/>
    </location>
</feature>
<dbReference type="InterPro" id="IPR042488">
    <property type="entry name" value="Rad4_BHD3_sf"/>
</dbReference>
<dbReference type="PANTHER" id="PTHR12135">
    <property type="entry name" value="DNA REPAIR PROTEIN XP-C / RAD4"/>
    <property type="match status" value="1"/>
</dbReference>
<evidence type="ECO:0000259" key="8">
    <source>
        <dbReference type="SMART" id="SM01031"/>
    </source>
</evidence>
<dbReference type="GO" id="GO:0006298">
    <property type="term" value="P:mismatch repair"/>
    <property type="evidence" value="ECO:0007669"/>
    <property type="project" value="TreeGrafter"/>
</dbReference>